<comment type="caution">
    <text evidence="1">The sequence shown here is derived from an EMBL/GenBank/DDBJ whole genome shotgun (WGS) entry which is preliminary data.</text>
</comment>
<accession>A0A916QEE4</accession>
<dbReference type="EMBL" id="BMAQ01000005">
    <property type="protein sequence ID" value="GFR37548.1"/>
    <property type="molecule type" value="Genomic_DNA"/>
</dbReference>
<evidence type="ECO:0000313" key="1">
    <source>
        <dbReference type="EMBL" id="GFR37548.1"/>
    </source>
</evidence>
<evidence type="ECO:0008006" key="3">
    <source>
        <dbReference type="Google" id="ProtNLM"/>
    </source>
</evidence>
<dbReference type="Pfam" id="PF14169">
    <property type="entry name" value="YdjO"/>
    <property type="match status" value="1"/>
</dbReference>
<dbReference type="RefSeq" id="WP_200965811.1">
    <property type="nucleotide sequence ID" value="NZ_BMAQ01000005.1"/>
</dbReference>
<sequence>MTALFRKVEEPVPEAVTEIWACTNEDCNGWMRDNFTFAADNPACPLCQSYMVRDERVLPILTNYTKTTV</sequence>
<proteinExistence type="predicted"/>
<gene>
    <name evidence="1" type="primary">ydjO</name>
    <name evidence="1" type="ORF">PRECH8_08440</name>
</gene>
<protein>
    <recommendedName>
        <fullName evidence="3">Cold-inducible protein YdjO</fullName>
    </recommendedName>
</protein>
<reference evidence="1" key="1">
    <citation type="submission" date="2020-08" db="EMBL/GenBank/DDBJ databases">
        <authorList>
            <person name="Uke A."/>
            <person name="Chhe C."/>
            <person name="Baramee S."/>
            <person name="Kosugi A."/>
        </authorList>
    </citation>
    <scope>NUCLEOTIDE SEQUENCE</scope>
    <source>
        <strain evidence="1">DA-C8</strain>
    </source>
</reference>
<dbReference type="AlphaFoldDB" id="A0A916QEE4"/>
<reference evidence="1" key="2">
    <citation type="journal article" date="2021" name="Data Brief">
        <title>Draft genome sequence data of the facultative, thermophilic, xylanolytic bacterium Paenibacillus sp. strain DA-C8.</title>
        <authorList>
            <person name="Chhe C."/>
            <person name="Uke A."/>
            <person name="Baramee S."/>
            <person name="Ungkulpasvich U."/>
            <person name="Tachaapaikoon C."/>
            <person name="Pason P."/>
            <person name="Waeonukul R."/>
            <person name="Ratanakhanokchai K."/>
            <person name="Kosugi A."/>
        </authorList>
    </citation>
    <scope>NUCLEOTIDE SEQUENCE</scope>
    <source>
        <strain evidence="1">DA-C8</strain>
    </source>
</reference>
<name>A0A916QEE4_9BACL</name>
<dbReference type="Proteomes" id="UP000654993">
    <property type="component" value="Unassembled WGS sequence"/>
</dbReference>
<organism evidence="1 2">
    <name type="scientific">Insulibacter thermoxylanivorax</name>
    <dbReference type="NCBI Taxonomy" id="2749268"/>
    <lineage>
        <taxon>Bacteria</taxon>
        <taxon>Bacillati</taxon>
        <taxon>Bacillota</taxon>
        <taxon>Bacilli</taxon>
        <taxon>Bacillales</taxon>
        <taxon>Paenibacillaceae</taxon>
        <taxon>Insulibacter</taxon>
    </lineage>
</organism>
<keyword evidence="2" id="KW-1185">Reference proteome</keyword>
<evidence type="ECO:0000313" key="2">
    <source>
        <dbReference type="Proteomes" id="UP000654993"/>
    </source>
</evidence>
<dbReference type="InterPro" id="IPR025916">
    <property type="entry name" value="YdjO"/>
</dbReference>